<reference evidence="3" key="2">
    <citation type="journal article" date="2017" name="J. Med. Entomol.">
        <title>Transcriptome Analysis of the Triatoma infestans (Hemiptera: Reduviidae) Integument.</title>
        <authorList>
            <person name="Calderon-Fernandez G.M."/>
            <person name="Moriconi D.E."/>
            <person name="Dulbecco A.B."/>
            <person name="Juarez M.P."/>
        </authorList>
    </citation>
    <scope>NUCLEOTIDE SEQUENCE</scope>
    <source>
        <strain evidence="3">Int1</strain>
        <tissue evidence="3">Integument</tissue>
    </source>
</reference>
<comment type="function">
    <text evidence="1">Converts proline to delta-1-pyrroline-5-carboxylate.</text>
</comment>
<dbReference type="PANTHER" id="PTHR13914:SF0">
    <property type="entry name" value="PROLINE DEHYDROGENASE 1, MITOCHONDRIAL"/>
    <property type="match status" value="1"/>
</dbReference>
<keyword evidence="1" id="KW-0642">Proline metabolism</keyword>
<feature type="non-terminal residue" evidence="3">
    <location>
        <position position="157"/>
    </location>
</feature>
<dbReference type="GO" id="GO:0071949">
    <property type="term" value="F:FAD binding"/>
    <property type="evidence" value="ECO:0007669"/>
    <property type="project" value="TreeGrafter"/>
</dbReference>
<organism evidence="3">
    <name type="scientific">Triatoma infestans</name>
    <name type="common">Assassin bug</name>
    <dbReference type="NCBI Taxonomy" id="30076"/>
    <lineage>
        <taxon>Eukaryota</taxon>
        <taxon>Metazoa</taxon>
        <taxon>Ecdysozoa</taxon>
        <taxon>Arthropoda</taxon>
        <taxon>Hexapoda</taxon>
        <taxon>Insecta</taxon>
        <taxon>Pterygota</taxon>
        <taxon>Neoptera</taxon>
        <taxon>Paraneoptera</taxon>
        <taxon>Hemiptera</taxon>
        <taxon>Heteroptera</taxon>
        <taxon>Panheteroptera</taxon>
        <taxon>Cimicomorpha</taxon>
        <taxon>Reduviidae</taxon>
        <taxon>Triatominae</taxon>
        <taxon>Triatoma</taxon>
    </lineage>
</organism>
<dbReference type="EC" id="1.5.5.2" evidence="1"/>
<dbReference type="InterPro" id="IPR015659">
    <property type="entry name" value="Proline_oxidase"/>
</dbReference>
<comment type="catalytic activity">
    <reaction evidence="1">
        <text>L-proline + a quinone = (S)-1-pyrroline-5-carboxylate + a quinol + H(+)</text>
        <dbReference type="Rhea" id="RHEA:23784"/>
        <dbReference type="ChEBI" id="CHEBI:15378"/>
        <dbReference type="ChEBI" id="CHEBI:17388"/>
        <dbReference type="ChEBI" id="CHEBI:24646"/>
        <dbReference type="ChEBI" id="CHEBI:60039"/>
        <dbReference type="ChEBI" id="CHEBI:132124"/>
        <dbReference type="EC" id="1.5.5.2"/>
    </reaction>
</comment>
<feature type="compositionally biased region" description="Basic and acidic residues" evidence="2">
    <location>
        <begin position="1"/>
        <end position="13"/>
    </location>
</feature>
<keyword evidence="1" id="KW-0274">FAD</keyword>
<comment type="similarity">
    <text evidence="1">Belongs to the proline oxidase family.</text>
</comment>
<accession>A0A170VNE2</accession>
<dbReference type="PANTHER" id="PTHR13914">
    <property type="entry name" value="PROLINE OXIDASE"/>
    <property type="match status" value="1"/>
</dbReference>
<keyword evidence="1" id="KW-0560">Oxidoreductase</keyword>
<feature type="compositionally biased region" description="Basic and acidic residues" evidence="2">
    <location>
        <begin position="21"/>
        <end position="37"/>
    </location>
</feature>
<evidence type="ECO:0000313" key="3">
    <source>
        <dbReference type="EMBL" id="JAR96814.1"/>
    </source>
</evidence>
<reference evidence="3" key="1">
    <citation type="submission" date="2016-04" db="EMBL/GenBank/DDBJ databases">
        <authorList>
            <person name="Calderon-Fernandez G.M.Sr."/>
        </authorList>
    </citation>
    <scope>NUCLEOTIDE SEQUENCE</scope>
    <source>
        <strain evidence="3">Int1</strain>
        <tissue evidence="3">Integument</tissue>
    </source>
</reference>
<sequence>EKDMSKEEAETKEMNGAVSSVKKEEDRGKEEYGGKLPKYKPEVHFADRRKDVESARTYFYENEAICDQHAEAFIDSINMVSSKETQGFIAIKMTALGRPQLLFQLSEIIIRTREFARKITGKNGSVLHQKLTMDQLRKKLEETGIKDIDDFVKNVEA</sequence>
<proteinExistence type="inferred from homology"/>
<dbReference type="GO" id="GO:0004657">
    <property type="term" value="F:proline dehydrogenase activity"/>
    <property type="evidence" value="ECO:0007669"/>
    <property type="project" value="UniProtKB-EC"/>
</dbReference>
<name>A0A170VNE2_TRIIF</name>
<feature type="region of interest" description="Disordered" evidence="2">
    <location>
        <begin position="1"/>
        <end position="37"/>
    </location>
</feature>
<feature type="non-terminal residue" evidence="3">
    <location>
        <position position="1"/>
    </location>
</feature>
<keyword evidence="1" id="KW-0285">Flavoprotein</keyword>
<dbReference type="EMBL" id="GEMB01006529">
    <property type="protein sequence ID" value="JAR96814.1"/>
    <property type="molecule type" value="Transcribed_RNA"/>
</dbReference>
<evidence type="ECO:0000256" key="2">
    <source>
        <dbReference type="SAM" id="MobiDB-lite"/>
    </source>
</evidence>
<dbReference type="GO" id="GO:0010133">
    <property type="term" value="P:L-proline catabolic process to L-glutamate"/>
    <property type="evidence" value="ECO:0007669"/>
    <property type="project" value="TreeGrafter"/>
</dbReference>
<protein>
    <recommendedName>
        <fullName evidence="1">Proline dehydrogenase</fullName>
        <ecNumber evidence="1">1.5.5.2</ecNumber>
    </recommendedName>
</protein>
<dbReference type="AlphaFoldDB" id="A0A170VNE2"/>
<comment type="cofactor">
    <cofactor evidence="1">
        <name>FAD</name>
        <dbReference type="ChEBI" id="CHEBI:57692"/>
    </cofactor>
</comment>
<dbReference type="GO" id="GO:0005739">
    <property type="term" value="C:mitochondrion"/>
    <property type="evidence" value="ECO:0007669"/>
    <property type="project" value="TreeGrafter"/>
</dbReference>
<evidence type="ECO:0000256" key="1">
    <source>
        <dbReference type="RuleBase" id="RU364054"/>
    </source>
</evidence>